<dbReference type="InterPro" id="IPR002818">
    <property type="entry name" value="DJ-1/PfpI"/>
</dbReference>
<reference evidence="4" key="5">
    <citation type="submission" date="2015-06" db="UniProtKB">
        <authorList>
            <consortium name="EnsemblFungi"/>
        </authorList>
    </citation>
    <scope>IDENTIFICATION</scope>
    <source>
        <strain evidence="4">ATCC 64411</strain>
    </source>
</reference>
<dbReference type="STRING" id="644358.A0A0C4E9F9"/>
<dbReference type="PANTHER" id="PTHR43130">
    <property type="entry name" value="ARAC-FAMILY TRANSCRIPTIONAL REGULATOR"/>
    <property type="match status" value="1"/>
</dbReference>
<reference evidence="4" key="4">
    <citation type="journal article" date="2015" name="G3 (Bethesda)">
        <title>Genome sequences of three phytopathogenic species of the Magnaporthaceae family of fungi.</title>
        <authorList>
            <person name="Okagaki L.H."/>
            <person name="Nunes C.C."/>
            <person name="Sailsbery J."/>
            <person name="Clay B."/>
            <person name="Brown D."/>
            <person name="John T."/>
            <person name="Oh Y."/>
            <person name="Young N."/>
            <person name="Fitzgerald M."/>
            <person name="Haas B.J."/>
            <person name="Zeng Q."/>
            <person name="Young S."/>
            <person name="Adiconis X."/>
            <person name="Fan L."/>
            <person name="Levin J.Z."/>
            <person name="Mitchell T.K."/>
            <person name="Okubara P.A."/>
            <person name="Farman M.L."/>
            <person name="Kohn L.M."/>
            <person name="Birren B."/>
            <person name="Ma L.-J."/>
            <person name="Dean R.A."/>
        </authorList>
    </citation>
    <scope>NUCLEOTIDE SEQUENCE</scope>
    <source>
        <strain evidence="4">ATCC 64411 / 73-15</strain>
    </source>
</reference>
<dbReference type="InterPro" id="IPR029062">
    <property type="entry name" value="Class_I_gatase-like"/>
</dbReference>
<dbReference type="EnsemblFungi" id="MAPG_09244T0">
    <property type="protein sequence ID" value="MAPG_09244T0"/>
    <property type="gene ID" value="MAPG_09244"/>
</dbReference>
<dbReference type="Proteomes" id="UP000011715">
    <property type="component" value="Unassembled WGS sequence"/>
</dbReference>
<name>A0A0C4E9F9_MAGP6</name>
<organism evidence="4 5">
    <name type="scientific">Magnaporthiopsis poae (strain ATCC 64411 / 73-15)</name>
    <name type="common">Kentucky bluegrass fungus</name>
    <name type="synonym">Magnaporthe poae</name>
    <dbReference type="NCBI Taxonomy" id="644358"/>
    <lineage>
        <taxon>Eukaryota</taxon>
        <taxon>Fungi</taxon>
        <taxon>Dikarya</taxon>
        <taxon>Ascomycota</taxon>
        <taxon>Pezizomycotina</taxon>
        <taxon>Sordariomycetes</taxon>
        <taxon>Sordariomycetidae</taxon>
        <taxon>Magnaporthales</taxon>
        <taxon>Magnaporthaceae</taxon>
        <taxon>Magnaporthiopsis</taxon>
    </lineage>
</organism>
<reference evidence="3" key="3">
    <citation type="submission" date="2011-03" db="EMBL/GenBank/DDBJ databases">
        <title>Annotation of Magnaporthe poae ATCC 64411.</title>
        <authorList>
            <person name="Ma L.-J."/>
            <person name="Dead R."/>
            <person name="Young S.K."/>
            <person name="Zeng Q."/>
            <person name="Gargeya S."/>
            <person name="Fitzgerald M."/>
            <person name="Haas B."/>
            <person name="Abouelleil A."/>
            <person name="Alvarado L."/>
            <person name="Arachchi H.M."/>
            <person name="Berlin A."/>
            <person name="Brown A."/>
            <person name="Chapman S.B."/>
            <person name="Chen Z."/>
            <person name="Dunbar C."/>
            <person name="Freedman E."/>
            <person name="Gearin G."/>
            <person name="Gellesch M."/>
            <person name="Goldberg J."/>
            <person name="Griggs A."/>
            <person name="Gujja S."/>
            <person name="Heiman D."/>
            <person name="Howarth C."/>
            <person name="Larson L."/>
            <person name="Lui A."/>
            <person name="MacDonald P.J.P."/>
            <person name="Mehta T."/>
            <person name="Montmayeur A."/>
            <person name="Murphy C."/>
            <person name="Neiman D."/>
            <person name="Pearson M."/>
            <person name="Priest M."/>
            <person name="Roberts A."/>
            <person name="Saif S."/>
            <person name="Shea T."/>
            <person name="Shenoy N."/>
            <person name="Sisk P."/>
            <person name="Stolte C."/>
            <person name="Sykes S."/>
            <person name="Yandava C."/>
            <person name="Wortman J."/>
            <person name="Nusbaum C."/>
            <person name="Birren B."/>
        </authorList>
    </citation>
    <scope>NUCLEOTIDE SEQUENCE</scope>
    <source>
        <strain evidence="3">ATCC 64411</strain>
    </source>
</reference>
<proteinExistence type="predicted"/>
<feature type="chain" id="PRO_5009385973" description="DJ-1/PfpI domain-containing protein" evidence="1">
    <location>
        <begin position="24"/>
        <end position="255"/>
    </location>
</feature>
<dbReference type="EMBL" id="GL876974">
    <property type="protein sequence ID" value="KLU90280.1"/>
    <property type="molecule type" value="Genomic_DNA"/>
</dbReference>
<gene>
    <name evidence="3" type="ORF">MAPG_09244</name>
</gene>
<dbReference type="VEuPathDB" id="FungiDB:MAPG_09244"/>
<feature type="domain" description="DJ-1/PfpI" evidence="2">
    <location>
        <begin position="42"/>
        <end position="214"/>
    </location>
</feature>
<keyword evidence="1" id="KW-0732">Signal</keyword>
<dbReference type="InterPro" id="IPR052158">
    <property type="entry name" value="INH-QAR"/>
</dbReference>
<sequence>MVTLPSRLLASALQLYIWASVWTQVTCNPVPDAPLPQRYGFVAFRAFEPLDLFGPLQVLAMLAKLHRVDVSIIAESMDLVTAQPLMAAMNPTNSSVYPRIAPTHTFANAPSDLEVLIIPGGLGTRSPYATELVQFVKDTYPRLRHLITVCTGATFAAKAGLLDGRRATTNKNLWAETTAPWAGTVRWVPRARWVEDGNVWTSSGISAGIDATLGFVAKVYGRANATRVANLMEYEWHKDPDWDPFSDIFDVPGRD</sequence>
<dbReference type="EMBL" id="ADBL01002262">
    <property type="status" value="NOT_ANNOTATED_CDS"/>
    <property type="molecule type" value="Genomic_DNA"/>
</dbReference>
<evidence type="ECO:0000313" key="5">
    <source>
        <dbReference type="Proteomes" id="UP000011715"/>
    </source>
</evidence>
<evidence type="ECO:0000259" key="2">
    <source>
        <dbReference type="Pfam" id="PF01965"/>
    </source>
</evidence>
<dbReference type="SUPFAM" id="SSF52317">
    <property type="entry name" value="Class I glutamine amidotransferase-like"/>
    <property type="match status" value="1"/>
</dbReference>
<protein>
    <recommendedName>
        <fullName evidence="2">DJ-1/PfpI domain-containing protein</fullName>
    </recommendedName>
</protein>
<dbReference type="PANTHER" id="PTHR43130:SF15">
    <property type="entry name" value="THIJ_PFPI FAMILY PROTEIN (AFU_ORTHOLOGUE AFUA_5G14240)"/>
    <property type="match status" value="1"/>
</dbReference>
<dbReference type="eggNOG" id="ENOG502S46I">
    <property type="taxonomic scope" value="Eukaryota"/>
</dbReference>
<reference evidence="5" key="2">
    <citation type="submission" date="2010-05" db="EMBL/GenBank/DDBJ databases">
        <title>The genome sequence of Magnaporthe poae strain ATCC 64411.</title>
        <authorList>
            <person name="Ma L.-J."/>
            <person name="Dead R."/>
            <person name="Young S."/>
            <person name="Zeng Q."/>
            <person name="Koehrsen M."/>
            <person name="Alvarado L."/>
            <person name="Berlin A."/>
            <person name="Chapman S.B."/>
            <person name="Chen Z."/>
            <person name="Freedman E."/>
            <person name="Gellesch M."/>
            <person name="Goldberg J."/>
            <person name="Griggs A."/>
            <person name="Gujja S."/>
            <person name="Heilman E.R."/>
            <person name="Heiman D."/>
            <person name="Hepburn T."/>
            <person name="Howarth C."/>
            <person name="Jen D."/>
            <person name="Larson L."/>
            <person name="Mehta T."/>
            <person name="Neiman D."/>
            <person name="Pearson M."/>
            <person name="Roberts A."/>
            <person name="Saif S."/>
            <person name="Shea T."/>
            <person name="Shenoy N."/>
            <person name="Sisk P."/>
            <person name="Stolte C."/>
            <person name="Sykes S."/>
            <person name="Walk T."/>
            <person name="White J."/>
            <person name="Yandava C."/>
            <person name="Haas B."/>
            <person name="Nusbaum C."/>
            <person name="Birren B."/>
        </authorList>
    </citation>
    <scope>NUCLEOTIDE SEQUENCE [LARGE SCALE GENOMIC DNA]</scope>
    <source>
        <strain evidence="5">ATCC 64411 / 73-15</strain>
    </source>
</reference>
<dbReference type="AlphaFoldDB" id="A0A0C4E9F9"/>
<keyword evidence="5" id="KW-1185">Reference proteome</keyword>
<reference evidence="3" key="1">
    <citation type="submission" date="2010-05" db="EMBL/GenBank/DDBJ databases">
        <title>The Genome Sequence of Magnaporthe poae strain ATCC 64411.</title>
        <authorList>
            <consortium name="The Broad Institute Genome Sequencing Platform"/>
            <consortium name="Broad Institute Genome Sequencing Center for Infectious Disease"/>
            <person name="Ma L.-J."/>
            <person name="Dead R."/>
            <person name="Young S."/>
            <person name="Zeng Q."/>
            <person name="Koehrsen M."/>
            <person name="Alvarado L."/>
            <person name="Berlin A."/>
            <person name="Chapman S.B."/>
            <person name="Chen Z."/>
            <person name="Freedman E."/>
            <person name="Gellesch M."/>
            <person name="Goldberg J."/>
            <person name="Griggs A."/>
            <person name="Gujja S."/>
            <person name="Heilman E.R."/>
            <person name="Heiman D."/>
            <person name="Hepburn T."/>
            <person name="Howarth C."/>
            <person name="Jen D."/>
            <person name="Larson L."/>
            <person name="Mehta T."/>
            <person name="Neiman D."/>
            <person name="Pearson M."/>
            <person name="Roberts A."/>
            <person name="Saif S."/>
            <person name="Shea T."/>
            <person name="Shenoy N."/>
            <person name="Sisk P."/>
            <person name="Stolte C."/>
            <person name="Sykes S."/>
            <person name="Walk T."/>
            <person name="White J."/>
            <person name="Yandava C."/>
            <person name="Haas B."/>
            <person name="Nusbaum C."/>
            <person name="Birren B."/>
        </authorList>
    </citation>
    <scope>NUCLEOTIDE SEQUENCE</scope>
    <source>
        <strain evidence="3">ATCC 64411</strain>
    </source>
</reference>
<evidence type="ECO:0000256" key="1">
    <source>
        <dbReference type="SAM" id="SignalP"/>
    </source>
</evidence>
<evidence type="ECO:0000313" key="4">
    <source>
        <dbReference type="EnsemblFungi" id="MAPG_09244T0"/>
    </source>
</evidence>
<evidence type="ECO:0000313" key="3">
    <source>
        <dbReference type="EMBL" id="KLU90280.1"/>
    </source>
</evidence>
<feature type="signal peptide" evidence="1">
    <location>
        <begin position="1"/>
        <end position="23"/>
    </location>
</feature>
<dbReference type="CDD" id="cd03139">
    <property type="entry name" value="GATase1_PfpI_2"/>
    <property type="match status" value="1"/>
</dbReference>
<dbReference type="OMA" id="MEYEWHE"/>
<dbReference type="OrthoDB" id="543156at2759"/>
<dbReference type="Pfam" id="PF01965">
    <property type="entry name" value="DJ-1_PfpI"/>
    <property type="match status" value="1"/>
</dbReference>
<dbReference type="Gene3D" id="3.40.50.880">
    <property type="match status" value="1"/>
</dbReference>
<accession>A0A0C4E9F9</accession>